<accession>A0ACC2NFM7</accession>
<name>A0ACC2NFM7_9HYME</name>
<gene>
    <name evidence="1" type="ORF">QAD02_001227</name>
</gene>
<proteinExistence type="predicted"/>
<evidence type="ECO:0000313" key="1">
    <source>
        <dbReference type="EMBL" id="KAJ8669968.1"/>
    </source>
</evidence>
<dbReference type="Proteomes" id="UP001239111">
    <property type="component" value="Chromosome 3"/>
</dbReference>
<sequence>MKGTRDLKDKEFTPRNSLLSELLEINHCRAASNIVASLLIVTMLNETVQDYLETGLLSIMGRKVLQIGFDNFFAAFKLWVLMQLGSCASYAGFKFWSCKYREYSSNHYLLKVINTVFLGIWIIFLLAFLIIPSRLILREGIGPFLRALLLIEQVRMIMKIYAFVRSTAPCVIASNQVGNGEDKKVYRARFLKFLYFMFAPTLVYRDEYPRTAEIRWRVVLKLILEILVSVFCIAFILERFVMIYYHEYDSRIFEIPNMVSIISNNVLPFGLIYFLAFYLVFHCWHNLFAEILRFADRCFYKDWWNSPTIDIYYRKWNVIVHDWFYTYVYKDANEMLHNKLYAKYVVFFISALMHDYVFAFTFRMFNFMMFFFFMGNALSISMNYTTEDSSNVVMSLGLILGNGIVLAFYTLEHHARLYCPLANDSNFRDNFMPRSWICVNITNNGEKWTNDLKDKEFVARESLLTTLRKIDHFQSVFNIFTAVLVTLFLSTTVQDFLETGSFNSGLRTLKSSSENFSTALRTWIIMQCSTLLFFAVYQAWANKRHEYSSKPSCLRILDTIAFVAFVMYQVAFVFIPAKLILKEYIAPFASLLLLIEQLRMLMKTYAFVRSTTPRIMTKNFSNEKNGKIYNLEFSKFVYFLFAPTLVYKDAYPRNAQIRWRLVALHFVESVISLLYLSFIFERFILMRYKKIDDQSFKMKAFILAVFNTMLPSLLVYLVGFYMVFHSWHNFTAELLRFSDRMFYKDWWNSPSIDTYFRKWNIIVHDWFYVYVYKDAYDKLHNKLYAKYIVFFISAIMHEYVFAISFRLLFYPVMLLIFINVGRQTTLKSGSESNANLYMWFGHCMGNGLIFTLYVVEYYAKLYCVSKSDNFYDTLMPKSWNCFSSLSDTDNIL</sequence>
<organism evidence="1 2">
    <name type="scientific">Eretmocerus hayati</name>
    <dbReference type="NCBI Taxonomy" id="131215"/>
    <lineage>
        <taxon>Eukaryota</taxon>
        <taxon>Metazoa</taxon>
        <taxon>Ecdysozoa</taxon>
        <taxon>Arthropoda</taxon>
        <taxon>Hexapoda</taxon>
        <taxon>Insecta</taxon>
        <taxon>Pterygota</taxon>
        <taxon>Neoptera</taxon>
        <taxon>Endopterygota</taxon>
        <taxon>Hymenoptera</taxon>
        <taxon>Apocrita</taxon>
        <taxon>Proctotrupomorpha</taxon>
        <taxon>Chalcidoidea</taxon>
        <taxon>Aphelinidae</taxon>
        <taxon>Aphelininae</taxon>
        <taxon>Eretmocerus</taxon>
    </lineage>
</organism>
<reference evidence="1" key="1">
    <citation type="submission" date="2023-04" db="EMBL/GenBank/DDBJ databases">
        <title>A chromosome-level genome assembly of the parasitoid wasp Eretmocerus hayati.</title>
        <authorList>
            <person name="Zhong Y."/>
            <person name="Liu S."/>
            <person name="Liu Y."/>
        </authorList>
    </citation>
    <scope>NUCLEOTIDE SEQUENCE</scope>
    <source>
        <strain evidence="1">ZJU_SS_LIU_2023</strain>
    </source>
</reference>
<dbReference type="EMBL" id="CM056743">
    <property type="protein sequence ID" value="KAJ8669968.1"/>
    <property type="molecule type" value="Genomic_DNA"/>
</dbReference>
<keyword evidence="2" id="KW-1185">Reference proteome</keyword>
<protein>
    <submittedName>
        <fullName evidence="1">Uncharacterized protein</fullName>
    </submittedName>
</protein>
<evidence type="ECO:0000313" key="2">
    <source>
        <dbReference type="Proteomes" id="UP001239111"/>
    </source>
</evidence>
<comment type="caution">
    <text evidence="1">The sequence shown here is derived from an EMBL/GenBank/DDBJ whole genome shotgun (WGS) entry which is preliminary data.</text>
</comment>